<dbReference type="Proteomes" id="UP000309138">
    <property type="component" value="Unassembled WGS sequence"/>
</dbReference>
<organism evidence="1 2">
    <name type="scientific">Sphingomonas baiyangensis</name>
    <dbReference type="NCBI Taxonomy" id="2572576"/>
    <lineage>
        <taxon>Bacteria</taxon>
        <taxon>Pseudomonadati</taxon>
        <taxon>Pseudomonadota</taxon>
        <taxon>Alphaproteobacteria</taxon>
        <taxon>Sphingomonadales</taxon>
        <taxon>Sphingomonadaceae</taxon>
        <taxon>Sphingomonas</taxon>
    </lineage>
</organism>
<evidence type="ECO:0000313" key="2">
    <source>
        <dbReference type="Proteomes" id="UP000309138"/>
    </source>
</evidence>
<evidence type="ECO:0000313" key="1">
    <source>
        <dbReference type="EMBL" id="TKD50580.1"/>
    </source>
</evidence>
<name>A0A4U1L2Y1_9SPHN</name>
<dbReference type="AlphaFoldDB" id="A0A4U1L2Y1"/>
<protein>
    <submittedName>
        <fullName evidence="1">Uncharacterized protein</fullName>
    </submittedName>
</protein>
<dbReference type="EMBL" id="SWKR01000002">
    <property type="protein sequence ID" value="TKD50580.1"/>
    <property type="molecule type" value="Genomic_DNA"/>
</dbReference>
<dbReference type="RefSeq" id="WP_136942523.1">
    <property type="nucleotide sequence ID" value="NZ_SWKR01000002.1"/>
</dbReference>
<sequence length="130" mass="14664">MTVLAHIAPAELRGVWQRIRPRVEAIATKQAEAWIADDVFAEILAGTAWLWATPDLGCFVVLQVAATAYDRALHVWIASEETDARAVDFMPQLQAIAREAQCSRVDFVSARRWERALPGLRVRRIYSFEA</sequence>
<accession>A0A4U1L2Y1</accession>
<reference evidence="1 2" key="1">
    <citation type="submission" date="2019-04" db="EMBL/GenBank/DDBJ databases">
        <authorList>
            <person name="Yang Y."/>
            <person name="Wei D."/>
        </authorList>
    </citation>
    <scope>NUCLEOTIDE SEQUENCE [LARGE SCALE GENOMIC DNA]</scope>
    <source>
        <strain evidence="1 2">L-1-4w-11</strain>
    </source>
</reference>
<gene>
    <name evidence="1" type="ORF">FBR43_07225</name>
</gene>
<keyword evidence="2" id="KW-1185">Reference proteome</keyword>
<dbReference type="OrthoDB" id="9848490at2"/>
<proteinExistence type="predicted"/>
<comment type="caution">
    <text evidence="1">The sequence shown here is derived from an EMBL/GenBank/DDBJ whole genome shotgun (WGS) entry which is preliminary data.</text>
</comment>